<dbReference type="RefSeq" id="WP_340468950.1">
    <property type="nucleotide sequence ID" value="NZ_JBANBB010000001.1"/>
</dbReference>
<feature type="transmembrane region" description="Helical" evidence="1">
    <location>
        <begin position="70"/>
        <end position="91"/>
    </location>
</feature>
<feature type="transmembrane region" description="Helical" evidence="1">
    <location>
        <begin position="6"/>
        <end position="27"/>
    </location>
</feature>
<evidence type="ECO:0000313" key="2">
    <source>
        <dbReference type="EMBL" id="MEK0306431.1"/>
    </source>
</evidence>
<keyword evidence="1" id="KW-1133">Transmembrane helix</keyword>
<dbReference type="InterPro" id="IPR036465">
    <property type="entry name" value="vWFA_dom_sf"/>
</dbReference>
<keyword evidence="3" id="KW-1185">Reference proteome</keyword>
<keyword evidence="1" id="KW-0812">Transmembrane</keyword>
<proteinExistence type="predicted"/>
<name>A0ABU8ZMG9_9BIFI</name>
<feature type="transmembrane region" description="Helical" evidence="1">
    <location>
        <begin position="340"/>
        <end position="360"/>
    </location>
</feature>
<organism evidence="2 3">
    <name type="scientific">Bifidobacterium favimelis</name>
    <dbReference type="NCBI Taxonomy" id="3122979"/>
    <lineage>
        <taxon>Bacteria</taxon>
        <taxon>Bacillati</taxon>
        <taxon>Actinomycetota</taxon>
        <taxon>Actinomycetes</taxon>
        <taxon>Bifidobacteriales</taxon>
        <taxon>Bifidobacteriaceae</taxon>
        <taxon>Bifidobacterium</taxon>
    </lineage>
</organism>
<dbReference type="SUPFAM" id="SSF53300">
    <property type="entry name" value="vWA-like"/>
    <property type="match status" value="1"/>
</dbReference>
<evidence type="ECO:0000313" key="3">
    <source>
        <dbReference type="Proteomes" id="UP001373159"/>
    </source>
</evidence>
<gene>
    <name evidence="2" type="ORF">V8P97_02965</name>
</gene>
<reference evidence="2 3" key="1">
    <citation type="submission" date="2024-02" db="EMBL/GenBank/DDBJ databases">
        <title>Bifidobacterium honeyensis sp. nov., isolated from the comb honey.</title>
        <authorList>
            <person name="Liu W."/>
            <person name="Li Y."/>
        </authorList>
    </citation>
    <scope>NUCLEOTIDE SEQUENCE [LARGE SCALE GENOMIC DNA]</scope>
    <source>
        <strain evidence="2 3">IMAU50988</strain>
    </source>
</reference>
<sequence>MSNFTWLWPWMALVGTVCALAALLVGIHMGRRKRGRTGSSKDGRPPALVWSLGDDLDTESGSRYLRQWRVLGRIAAVLLAACLILAISLAARPARVDKTREEGHSRDIVLCLDVSGSTLPYDREVLTSYLNLVKGFRGERMALSIFNSTSRTVFPLTDDYDMVTGQLEKARKVLDGVQSQEGIDKMTDRQYQAVSDWLEGTQNRKDATSLIGDGLVSCAAMLPGFSTVTGPDRKEASGRKASVVLATDNVLSGTSTYSLKEALDLAAEADISVDGLYSGPRQSEGDESTLQMRSLIEAHGGAFLLHGDQDSIDSLVRRIERRHGGDPDAINRSGLVDSPAWWVLALSICFGGYLLVAWRLRR</sequence>
<comment type="caution">
    <text evidence="2">The sequence shown here is derived from an EMBL/GenBank/DDBJ whole genome shotgun (WGS) entry which is preliminary data.</text>
</comment>
<evidence type="ECO:0000256" key="1">
    <source>
        <dbReference type="SAM" id="Phobius"/>
    </source>
</evidence>
<keyword evidence="1" id="KW-0472">Membrane</keyword>
<dbReference type="Proteomes" id="UP001373159">
    <property type="component" value="Unassembled WGS sequence"/>
</dbReference>
<dbReference type="Gene3D" id="3.40.50.410">
    <property type="entry name" value="von Willebrand factor, type A domain"/>
    <property type="match status" value="1"/>
</dbReference>
<dbReference type="EMBL" id="JBANBB010000001">
    <property type="protein sequence ID" value="MEK0306431.1"/>
    <property type="molecule type" value="Genomic_DNA"/>
</dbReference>
<accession>A0ABU8ZMG9</accession>
<protein>
    <submittedName>
        <fullName evidence="2">VWA domain-containing protein</fullName>
    </submittedName>
</protein>